<proteinExistence type="predicted"/>
<evidence type="ECO:0000256" key="1">
    <source>
        <dbReference type="SAM" id="MobiDB-lite"/>
    </source>
</evidence>
<dbReference type="EMBL" id="UINC01075005">
    <property type="protein sequence ID" value="SVC12767.1"/>
    <property type="molecule type" value="Genomic_DNA"/>
</dbReference>
<organism evidence="2">
    <name type="scientific">marine metagenome</name>
    <dbReference type="NCBI Taxonomy" id="408172"/>
    <lineage>
        <taxon>unclassified sequences</taxon>
        <taxon>metagenomes</taxon>
        <taxon>ecological metagenomes</taxon>
    </lineage>
</organism>
<reference evidence="2" key="1">
    <citation type="submission" date="2018-05" db="EMBL/GenBank/DDBJ databases">
        <authorList>
            <person name="Lanie J.A."/>
            <person name="Ng W.-L."/>
            <person name="Kazmierczak K.M."/>
            <person name="Andrzejewski T.M."/>
            <person name="Davidsen T.M."/>
            <person name="Wayne K.J."/>
            <person name="Tettelin H."/>
            <person name="Glass J.I."/>
            <person name="Rusch D."/>
            <person name="Podicherti R."/>
            <person name="Tsui H.-C.T."/>
            <person name="Winkler M.E."/>
        </authorList>
    </citation>
    <scope>NUCLEOTIDE SEQUENCE</scope>
</reference>
<feature type="compositionally biased region" description="Basic residues" evidence="1">
    <location>
        <begin position="1"/>
        <end position="16"/>
    </location>
</feature>
<evidence type="ECO:0000313" key="2">
    <source>
        <dbReference type="EMBL" id="SVC12767.1"/>
    </source>
</evidence>
<accession>A0A382JNW1</accession>
<feature type="region of interest" description="Disordered" evidence="1">
    <location>
        <begin position="1"/>
        <end position="20"/>
    </location>
</feature>
<sequence>MGKQSKRRSRPRHRGAQARANADLDTHIASLGLRTVGEYQRWCRDHGFTGALTKDWRERSQERDPASRDAIAGDIEASLQQHITKLGLADTSAYQQWCRAHDQIDALHKGTRQRRKEVELARESASRQALQRVRRLTRRLHETIEALFTGDIDTANLKPAWLGHVAALLEQGDDDSTRDAFRRLLLHAERLRADLFSLDPALSRFGDEPSNRWMDGLLRIARLHNHWQRPLEDWRPQGHNARRHFSALLRHLLVLYDVPDFIDTHFLQAGDRAPADGTGWILHLATGGNLRKAPGLPVILTKRMAHE</sequence>
<dbReference type="AlphaFoldDB" id="A0A382JNW1"/>
<feature type="non-terminal residue" evidence="2">
    <location>
        <position position="307"/>
    </location>
</feature>
<gene>
    <name evidence="2" type="ORF">METZ01_LOCUS265621</name>
</gene>
<protein>
    <submittedName>
        <fullName evidence="2">Uncharacterized protein</fullName>
    </submittedName>
</protein>
<name>A0A382JNW1_9ZZZZ</name>